<protein>
    <submittedName>
        <fullName evidence="4">EamA family transporter</fullName>
    </submittedName>
</protein>
<feature type="domain" description="EamA" evidence="3">
    <location>
        <begin position="141"/>
        <end position="268"/>
    </location>
</feature>
<comment type="similarity">
    <text evidence="1">Belongs to the EamA transporter family.</text>
</comment>
<dbReference type="Proteomes" id="UP001291999">
    <property type="component" value="Unassembled WGS sequence"/>
</dbReference>
<dbReference type="SUPFAM" id="SSF103481">
    <property type="entry name" value="Multidrug resistance efflux transporter EmrE"/>
    <property type="match status" value="1"/>
</dbReference>
<keyword evidence="2" id="KW-0472">Membrane</keyword>
<keyword evidence="2" id="KW-0812">Transmembrane</keyword>
<reference evidence="4 5" key="1">
    <citation type="submission" date="2023-11" db="EMBL/GenBank/DDBJ databases">
        <title>Novel species in genus Nocardioides.</title>
        <authorList>
            <person name="Zhou H."/>
        </authorList>
    </citation>
    <scope>NUCLEOTIDE SEQUENCE [LARGE SCALE GENOMIC DNA]</scope>
    <source>
        <strain evidence="4 5">S-58</strain>
    </source>
</reference>
<dbReference type="InterPro" id="IPR037185">
    <property type="entry name" value="EmrE-like"/>
</dbReference>
<dbReference type="InterPro" id="IPR000620">
    <property type="entry name" value="EamA_dom"/>
</dbReference>
<evidence type="ECO:0000313" key="5">
    <source>
        <dbReference type="Proteomes" id="UP001291999"/>
    </source>
</evidence>
<feature type="transmembrane region" description="Helical" evidence="2">
    <location>
        <begin position="200"/>
        <end position="218"/>
    </location>
</feature>
<keyword evidence="5" id="KW-1185">Reference proteome</keyword>
<sequence length="292" mass="29160">MPLSPARTGASMAVASMLCVQLGLAASVGLIDDVGASGAAWLRLFWAGILLLVIVRPRRGLYSREALVAGTALGVVTAGVTLLFMASIARLPLGTASALEFLGPLGVAAWRSRGVGRAWALVAAAGVVLLTQPWTGAADPLGVAFALGAAVCWAAYILLTQRVGDAVSGLGGLAISMPVAALVATVVAGPGVVGHLTPELLLQGLGLAILLPVVPFALELVALRRLTTGAFGTLMALEPAFALVIGFLALSQVPNGIAVAGISLVVAAGIGAERSGARDAVGKIDDARALAV</sequence>
<feature type="transmembrane region" description="Helical" evidence="2">
    <location>
        <begin position="35"/>
        <end position="55"/>
    </location>
</feature>
<keyword evidence="2" id="KW-1133">Transmembrane helix</keyword>
<proteinExistence type="inferred from homology"/>
<feature type="transmembrane region" description="Helical" evidence="2">
    <location>
        <begin position="166"/>
        <end position="188"/>
    </location>
</feature>
<evidence type="ECO:0000256" key="1">
    <source>
        <dbReference type="ARBA" id="ARBA00007362"/>
    </source>
</evidence>
<organism evidence="4 5">
    <name type="scientific">Nocardioides renjunii</name>
    <dbReference type="NCBI Taxonomy" id="3095075"/>
    <lineage>
        <taxon>Bacteria</taxon>
        <taxon>Bacillati</taxon>
        <taxon>Actinomycetota</taxon>
        <taxon>Actinomycetes</taxon>
        <taxon>Propionibacteriales</taxon>
        <taxon>Nocardioidaceae</taxon>
        <taxon>Nocardioides</taxon>
    </lineage>
</organism>
<comment type="caution">
    <text evidence="4">The sequence shown here is derived from an EMBL/GenBank/DDBJ whole genome shotgun (WGS) entry which is preliminary data.</text>
</comment>
<evidence type="ECO:0000313" key="4">
    <source>
        <dbReference type="EMBL" id="MDZ5662668.1"/>
    </source>
</evidence>
<name>A0ABU5KCG9_9ACTN</name>
<dbReference type="Pfam" id="PF00892">
    <property type="entry name" value="EamA"/>
    <property type="match status" value="1"/>
</dbReference>
<feature type="transmembrane region" description="Helical" evidence="2">
    <location>
        <begin position="67"/>
        <end position="85"/>
    </location>
</feature>
<dbReference type="EMBL" id="JAXQPW010000004">
    <property type="protein sequence ID" value="MDZ5662668.1"/>
    <property type="molecule type" value="Genomic_DNA"/>
</dbReference>
<feature type="transmembrane region" description="Helical" evidence="2">
    <location>
        <begin position="230"/>
        <end position="250"/>
    </location>
</feature>
<feature type="transmembrane region" description="Helical" evidence="2">
    <location>
        <begin position="141"/>
        <end position="159"/>
    </location>
</feature>
<dbReference type="RefSeq" id="WP_322424659.1">
    <property type="nucleotide sequence ID" value="NZ_JAXQPW010000004.1"/>
</dbReference>
<gene>
    <name evidence="4" type="ORF">SFC79_12910</name>
</gene>
<evidence type="ECO:0000256" key="2">
    <source>
        <dbReference type="SAM" id="Phobius"/>
    </source>
</evidence>
<feature type="transmembrane region" description="Helical" evidence="2">
    <location>
        <begin position="256"/>
        <end position="273"/>
    </location>
</feature>
<evidence type="ECO:0000259" key="3">
    <source>
        <dbReference type="Pfam" id="PF00892"/>
    </source>
</evidence>
<accession>A0ABU5KCG9</accession>